<dbReference type="OrthoDB" id="1919336at2759"/>
<comment type="caution">
    <text evidence="3">The sequence shown here is derived from an EMBL/GenBank/DDBJ whole genome shotgun (WGS) entry which is preliminary data.</text>
</comment>
<dbReference type="RefSeq" id="XP_058304959.1">
    <property type="nucleotide sequence ID" value="XM_058458060.1"/>
</dbReference>
<dbReference type="EMBL" id="JAPQKR010000016">
    <property type="protein sequence ID" value="KAJ5192019.1"/>
    <property type="molecule type" value="Genomic_DNA"/>
</dbReference>
<evidence type="ECO:0000256" key="2">
    <source>
        <dbReference type="ARBA" id="ARBA00023242"/>
    </source>
</evidence>
<gene>
    <name evidence="3" type="ORF">N7498_011004</name>
</gene>
<keyword evidence="2" id="KW-0539">Nucleus</keyword>
<keyword evidence="4" id="KW-1185">Reference proteome</keyword>
<dbReference type="AlphaFoldDB" id="A0A9W9J901"/>
<dbReference type="GeneID" id="83185361"/>
<reference evidence="3" key="2">
    <citation type="journal article" date="2023" name="IMA Fungus">
        <title>Comparative genomic study of the Penicillium genus elucidates a diverse pangenome and 15 lateral gene transfer events.</title>
        <authorList>
            <person name="Petersen C."/>
            <person name="Sorensen T."/>
            <person name="Nielsen M.R."/>
            <person name="Sondergaard T.E."/>
            <person name="Sorensen J.L."/>
            <person name="Fitzpatrick D.A."/>
            <person name="Frisvad J.C."/>
            <person name="Nielsen K.L."/>
        </authorList>
    </citation>
    <scope>NUCLEOTIDE SEQUENCE</scope>
    <source>
        <strain evidence="3">IBT 15544</strain>
    </source>
</reference>
<comment type="subcellular location">
    <subcellularLocation>
        <location evidence="1">Nucleus</location>
    </subcellularLocation>
</comment>
<dbReference type="PANTHER" id="PTHR37534">
    <property type="entry name" value="TRANSCRIPTIONAL ACTIVATOR PROTEIN UGA3"/>
    <property type="match status" value="1"/>
</dbReference>
<proteinExistence type="predicted"/>
<reference evidence="3" key="1">
    <citation type="submission" date="2022-12" db="EMBL/GenBank/DDBJ databases">
        <authorList>
            <person name="Petersen C."/>
        </authorList>
    </citation>
    <scope>NUCLEOTIDE SEQUENCE</scope>
    <source>
        <strain evidence="3">IBT 15544</strain>
    </source>
</reference>
<dbReference type="InterPro" id="IPR021858">
    <property type="entry name" value="Fun_TF"/>
</dbReference>
<accession>A0A9W9J901</accession>
<evidence type="ECO:0000313" key="4">
    <source>
        <dbReference type="Proteomes" id="UP001150904"/>
    </source>
</evidence>
<dbReference type="PANTHER" id="PTHR37534:SF46">
    <property type="entry name" value="ZN(II)2CYS6 TRANSCRIPTION FACTOR (EUROFUNG)"/>
    <property type="match status" value="1"/>
</dbReference>
<evidence type="ECO:0000256" key="1">
    <source>
        <dbReference type="ARBA" id="ARBA00004123"/>
    </source>
</evidence>
<organism evidence="3 4">
    <name type="scientific">Penicillium cinerascens</name>
    <dbReference type="NCBI Taxonomy" id="70096"/>
    <lineage>
        <taxon>Eukaryota</taxon>
        <taxon>Fungi</taxon>
        <taxon>Dikarya</taxon>
        <taxon>Ascomycota</taxon>
        <taxon>Pezizomycotina</taxon>
        <taxon>Eurotiomycetes</taxon>
        <taxon>Eurotiomycetidae</taxon>
        <taxon>Eurotiales</taxon>
        <taxon>Aspergillaceae</taxon>
        <taxon>Penicillium</taxon>
    </lineage>
</organism>
<dbReference type="GO" id="GO:0005634">
    <property type="term" value="C:nucleus"/>
    <property type="evidence" value="ECO:0007669"/>
    <property type="project" value="UniProtKB-SubCell"/>
</dbReference>
<dbReference type="Proteomes" id="UP001150904">
    <property type="component" value="Unassembled WGS sequence"/>
</dbReference>
<sequence>MHALLACCGAEIPSAKASFRQLARYHYTHAVAGLRNNLNDGLLQDRWVVVLLTIMMLCIYERSKPSGSSGVETHLAGAARLIQLVSRSYTVRLQGTGIEPAMQHLVRESFIFHVTTSLPFHDEDFYNGEIEAALALAEEAISQHFGSRYFAHLDSPVLGFPPQLFRCIYTVYRLYRVSDRAQIDPEIWQRMDGSLCQWDERIMATMEGLADITSSGPRLYILGCRILLRRMSPSGLPALSLSLLVQEGMEIVGRLQPAQDYYADYYCWPFLVLGMNLGRTPDRDLLMRQVEAFGAATNNGTMRRLGDMLRIYWEGH</sequence>
<protein>
    <submittedName>
        <fullName evidence="3">C6 zinc finger domain protein</fullName>
    </submittedName>
</protein>
<name>A0A9W9J901_9EURO</name>
<dbReference type="Pfam" id="PF11951">
    <property type="entry name" value="Fungal_trans_2"/>
    <property type="match status" value="1"/>
</dbReference>
<evidence type="ECO:0000313" key="3">
    <source>
        <dbReference type="EMBL" id="KAJ5192019.1"/>
    </source>
</evidence>